<dbReference type="InterPro" id="IPR013078">
    <property type="entry name" value="His_Pase_superF_clade-1"/>
</dbReference>
<dbReference type="InterPro" id="IPR020084">
    <property type="entry name" value="NUDIX_hydrolase_CS"/>
</dbReference>
<dbReference type="CDD" id="cd03673">
    <property type="entry name" value="NUDIX_Ap6A_hydrolase"/>
    <property type="match status" value="1"/>
</dbReference>
<name>A0A6G6WHI6_9ACTN</name>
<dbReference type="Proteomes" id="UP000502996">
    <property type="component" value="Chromosome"/>
</dbReference>
<dbReference type="PROSITE" id="PS00893">
    <property type="entry name" value="NUDIX_BOX"/>
    <property type="match status" value="1"/>
</dbReference>
<dbReference type="InterPro" id="IPR020476">
    <property type="entry name" value="Nudix_hydrolase"/>
</dbReference>
<dbReference type="KEGG" id="nano:G5V58_19680"/>
<evidence type="ECO:0000313" key="6">
    <source>
        <dbReference type="Proteomes" id="UP000502996"/>
    </source>
</evidence>
<dbReference type="Pfam" id="PF00300">
    <property type="entry name" value="His_Phos_1"/>
    <property type="match status" value="1"/>
</dbReference>
<dbReference type="GO" id="GO:0006754">
    <property type="term" value="P:ATP biosynthetic process"/>
    <property type="evidence" value="ECO:0007669"/>
    <property type="project" value="TreeGrafter"/>
</dbReference>
<dbReference type="GO" id="GO:0004081">
    <property type="term" value="F:bis(5'-nucleosyl)-tetraphosphatase (asymmetrical) activity"/>
    <property type="evidence" value="ECO:0007669"/>
    <property type="project" value="TreeGrafter"/>
</dbReference>
<dbReference type="Gene3D" id="3.40.50.1240">
    <property type="entry name" value="Phosphoglycerate mutase-like"/>
    <property type="match status" value="1"/>
</dbReference>
<sequence length="295" mass="32998">MPSGHVREVVSAGAVVLGPQRQVLLVHRPKYDDWSFPKGKVDRGEHPTAAAVREVEEETGLRVRLGVPLGGQRYRIKAGAKRVHYWVGRATAGTDVGDYQPNDEIDEVAWFPYDKARRRLTYQFDVETLDEAIGQRPKTRTLAVLRHSRARSRKSWRHDDRDRPLLAEGAQQAARLAPVLAAYDLRRLVSSGSTRCVQTLAPYAEQRDLRVREEPDLSEEDATDDGVERLVRRLTERLEDRPAQAGGLVLCTHRPVLPSVFGALGLDDPGLAPGELVVVHLRRGDVRASERHLVG</sequence>
<dbReference type="PRINTS" id="PR00502">
    <property type="entry name" value="NUDIXFAMILY"/>
</dbReference>
<gene>
    <name evidence="5" type="ORF">G5V58_19680</name>
</gene>
<feature type="domain" description="Nudix hydrolase" evidence="4">
    <location>
        <begin position="5"/>
        <end position="137"/>
    </location>
</feature>
<evidence type="ECO:0000256" key="1">
    <source>
        <dbReference type="ARBA" id="ARBA00005582"/>
    </source>
</evidence>
<dbReference type="PROSITE" id="PS51462">
    <property type="entry name" value="NUDIX"/>
    <property type="match status" value="1"/>
</dbReference>
<dbReference type="InterPro" id="IPR029033">
    <property type="entry name" value="His_PPase_superfam"/>
</dbReference>
<comment type="similarity">
    <text evidence="1 3">Belongs to the Nudix hydrolase family.</text>
</comment>
<dbReference type="InterPro" id="IPR015797">
    <property type="entry name" value="NUDIX_hydrolase-like_dom_sf"/>
</dbReference>
<dbReference type="PANTHER" id="PTHR21340:SF0">
    <property type="entry name" value="BIS(5'-NUCLEOSYL)-TETRAPHOSPHATASE [ASYMMETRICAL]"/>
    <property type="match status" value="1"/>
</dbReference>
<keyword evidence="2 3" id="KW-0378">Hydrolase</keyword>
<evidence type="ECO:0000313" key="5">
    <source>
        <dbReference type="EMBL" id="QIG44704.1"/>
    </source>
</evidence>
<dbReference type="SUPFAM" id="SSF55811">
    <property type="entry name" value="Nudix"/>
    <property type="match status" value="1"/>
</dbReference>
<dbReference type="SMART" id="SM00855">
    <property type="entry name" value="PGAM"/>
    <property type="match status" value="1"/>
</dbReference>
<dbReference type="InterPro" id="IPR000086">
    <property type="entry name" value="NUDIX_hydrolase_dom"/>
</dbReference>
<protein>
    <submittedName>
        <fullName evidence="5">NUDIX hydrolase</fullName>
    </submittedName>
</protein>
<dbReference type="Pfam" id="PF00293">
    <property type="entry name" value="NUDIX"/>
    <property type="match status" value="1"/>
</dbReference>
<evidence type="ECO:0000256" key="2">
    <source>
        <dbReference type="ARBA" id="ARBA00022801"/>
    </source>
</evidence>
<dbReference type="PANTHER" id="PTHR21340">
    <property type="entry name" value="DIADENOSINE 5,5-P1,P4-TETRAPHOSPHATE PYROPHOSPHOHYDROLASE MUTT"/>
    <property type="match status" value="1"/>
</dbReference>
<organism evidence="5 6">
    <name type="scientific">Nocardioides anomalus</name>
    <dbReference type="NCBI Taxonomy" id="2712223"/>
    <lineage>
        <taxon>Bacteria</taxon>
        <taxon>Bacillati</taxon>
        <taxon>Actinomycetota</taxon>
        <taxon>Actinomycetes</taxon>
        <taxon>Propionibacteriales</taxon>
        <taxon>Nocardioidaceae</taxon>
        <taxon>Nocardioides</taxon>
    </lineage>
</organism>
<reference evidence="5 6" key="1">
    <citation type="submission" date="2020-02" db="EMBL/GenBank/DDBJ databases">
        <title>Full genome sequence of Nocardioides sp. R-3366.</title>
        <authorList>
            <person name="Im W.-T."/>
        </authorList>
    </citation>
    <scope>NUCLEOTIDE SEQUENCE [LARGE SCALE GENOMIC DNA]</scope>
    <source>
        <strain evidence="5 6">R-3366</strain>
    </source>
</reference>
<dbReference type="InterPro" id="IPR051325">
    <property type="entry name" value="Nudix_hydrolase_domain"/>
</dbReference>
<dbReference type="SUPFAM" id="SSF53254">
    <property type="entry name" value="Phosphoglycerate mutase-like"/>
    <property type="match status" value="1"/>
</dbReference>
<dbReference type="AlphaFoldDB" id="A0A6G6WHI6"/>
<dbReference type="EMBL" id="CP049257">
    <property type="protein sequence ID" value="QIG44704.1"/>
    <property type="molecule type" value="Genomic_DNA"/>
</dbReference>
<evidence type="ECO:0000256" key="3">
    <source>
        <dbReference type="RuleBase" id="RU003476"/>
    </source>
</evidence>
<dbReference type="Gene3D" id="3.90.79.10">
    <property type="entry name" value="Nucleoside Triphosphate Pyrophosphohydrolase"/>
    <property type="match status" value="1"/>
</dbReference>
<dbReference type="RefSeq" id="WP_165236515.1">
    <property type="nucleotide sequence ID" value="NZ_CP049257.1"/>
</dbReference>
<dbReference type="GO" id="GO:0006167">
    <property type="term" value="P:AMP biosynthetic process"/>
    <property type="evidence" value="ECO:0007669"/>
    <property type="project" value="TreeGrafter"/>
</dbReference>
<evidence type="ECO:0000259" key="4">
    <source>
        <dbReference type="PROSITE" id="PS51462"/>
    </source>
</evidence>
<dbReference type="CDD" id="cd07067">
    <property type="entry name" value="HP_PGM_like"/>
    <property type="match status" value="1"/>
</dbReference>
<accession>A0A6G6WHI6</accession>
<keyword evidence="6" id="KW-1185">Reference proteome</keyword>
<proteinExistence type="inferred from homology"/>